<keyword evidence="3" id="KW-1185">Reference proteome</keyword>
<feature type="region of interest" description="Disordered" evidence="1">
    <location>
        <begin position="1"/>
        <end position="37"/>
    </location>
</feature>
<reference evidence="2" key="1">
    <citation type="submission" date="2020-11" db="EMBL/GenBank/DDBJ databases">
        <title>Kefir isolates.</title>
        <authorList>
            <person name="Marcisauskas S."/>
            <person name="Kim Y."/>
            <person name="Blasche S."/>
        </authorList>
    </citation>
    <scope>NUCLEOTIDE SEQUENCE</scope>
    <source>
        <strain evidence="2">Olga-1</strain>
    </source>
</reference>
<evidence type="ECO:0000313" key="2">
    <source>
        <dbReference type="EMBL" id="KAG0690265.1"/>
    </source>
</evidence>
<dbReference type="AlphaFoldDB" id="A0A9P6WNK0"/>
<name>A0A9P6WNK0_9ASCO</name>
<feature type="compositionally biased region" description="Low complexity" evidence="1">
    <location>
        <begin position="100"/>
        <end position="112"/>
    </location>
</feature>
<dbReference type="Proteomes" id="UP000697127">
    <property type="component" value="Unassembled WGS sequence"/>
</dbReference>
<evidence type="ECO:0000256" key="1">
    <source>
        <dbReference type="SAM" id="MobiDB-lite"/>
    </source>
</evidence>
<gene>
    <name evidence="2" type="ORF">C6P40_003379</name>
</gene>
<comment type="caution">
    <text evidence="2">The sequence shown here is derived from an EMBL/GenBank/DDBJ whole genome shotgun (WGS) entry which is preliminary data.</text>
</comment>
<feature type="compositionally biased region" description="Basic and acidic residues" evidence="1">
    <location>
        <begin position="17"/>
        <end position="37"/>
    </location>
</feature>
<organism evidence="2 3">
    <name type="scientific">Pichia californica</name>
    <dbReference type="NCBI Taxonomy" id="460514"/>
    <lineage>
        <taxon>Eukaryota</taxon>
        <taxon>Fungi</taxon>
        <taxon>Dikarya</taxon>
        <taxon>Ascomycota</taxon>
        <taxon>Saccharomycotina</taxon>
        <taxon>Pichiomycetes</taxon>
        <taxon>Pichiales</taxon>
        <taxon>Pichiaceae</taxon>
        <taxon>Pichia</taxon>
    </lineage>
</organism>
<feature type="compositionally biased region" description="Acidic residues" evidence="1">
    <location>
        <begin position="90"/>
        <end position="99"/>
    </location>
</feature>
<sequence length="209" mass="24029">MDLGYSSSESDTEDENITVKKRDFDDYNDDKPEKNDVDISNIFKLNDINDNNNSNNNNTSKRIKSDLQDTRINNAIFKVLNDKLDLKEEKEEEEEEENEINSITSPNEENNNSVKKSFIPVDANIKELNIDEFYKKNQNDIESGILDANRQDKIGNITFHNSGGSSNIGRLDKVIRFNIINEDKISFQNKERIAKEHAIARDKINQGRG</sequence>
<protein>
    <submittedName>
        <fullName evidence="2">Uncharacterized protein</fullName>
    </submittedName>
</protein>
<evidence type="ECO:0000313" key="3">
    <source>
        <dbReference type="Proteomes" id="UP000697127"/>
    </source>
</evidence>
<accession>A0A9P6WNK0</accession>
<proteinExistence type="predicted"/>
<feature type="region of interest" description="Disordered" evidence="1">
    <location>
        <begin position="87"/>
        <end position="114"/>
    </location>
</feature>
<dbReference type="EMBL" id="PUHW01000038">
    <property type="protein sequence ID" value="KAG0690265.1"/>
    <property type="molecule type" value="Genomic_DNA"/>
</dbReference>
<dbReference type="OrthoDB" id="3995942at2759"/>